<keyword evidence="3" id="KW-1185">Reference proteome</keyword>
<dbReference type="RefSeq" id="WP_182666584.1">
    <property type="nucleotide sequence ID" value="NZ_VKHS01000727.1"/>
</dbReference>
<dbReference type="Gene3D" id="1.40.20.10">
    <property type="entry name" value="CHAD domain"/>
    <property type="match status" value="1"/>
</dbReference>
<dbReference type="InterPro" id="IPR038186">
    <property type="entry name" value="CHAD_dom_sf"/>
</dbReference>
<dbReference type="PANTHER" id="PTHR39339:SF1">
    <property type="entry name" value="CHAD DOMAIN-CONTAINING PROTEIN"/>
    <property type="match status" value="1"/>
</dbReference>
<dbReference type="Pfam" id="PF05235">
    <property type="entry name" value="CHAD"/>
    <property type="match status" value="1"/>
</dbReference>
<name>A0A7W3T6V2_9ACTN</name>
<gene>
    <name evidence="2" type="ORF">FOE67_21660</name>
</gene>
<protein>
    <submittedName>
        <fullName evidence="2">CHAD domain-containing protein</fullName>
    </submittedName>
</protein>
<feature type="domain" description="CHAD" evidence="1">
    <location>
        <begin position="1"/>
        <end position="182"/>
    </location>
</feature>
<proteinExistence type="predicted"/>
<dbReference type="InterPro" id="IPR007899">
    <property type="entry name" value="CHAD_dom"/>
</dbReference>
<evidence type="ECO:0000313" key="2">
    <source>
        <dbReference type="EMBL" id="MBB0232030.1"/>
    </source>
</evidence>
<dbReference type="Proteomes" id="UP000530234">
    <property type="component" value="Unassembled WGS sequence"/>
</dbReference>
<reference evidence="3" key="1">
    <citation type="submission" date="2019-10" db="EMBL/GenBank/DDBJ databases">
        <title>Streptomyces sp. nov., a novel actinobacterium isolated from alkaline environment.</title>
        <authorList>
            <person name="Golinska P."/>
        </authorList>
    </citation>
    <scope>NUCLEOTIDE SEQUENCE [LARGE SCALE GENOMIC DNA]</scope>
    <source>
        <strain evidence="3">DSM 42108</strain>
    </source>
</reference>
<evidence type="ECO:0000259" key="1">
    <source>
        <dbReference type="PROSITE" id="PS51708"/>
    </source>
</evidence>
<dbReference type="PANTHER" id="PTHR39339">
    <property type="entry name" value="SLR1444 PROTEIN"/>
    <property type="match status" value="1"/>
</dbReference>
<comment type="caution">
    <text evidence="2">The sequence shown here is derived from an EMBL/GenBank/DDBJ whole genome shotgun (WGS) entry which is preliminary data.</text>
</comment>
<organism evidence="2 3">
    <name type="scientific">Streptomyces calidiresistens</name>
    <dbReference type="NCBI Taxonomy" id="1485586"/>
    <lineage>
        <taxon>Bacteria</taxon>
        <taxon>Bacillati</taxon>
        <taxon>Actinomycetota</taxon>
        <taxon>Actinomycetes</taxon>
        <taxon>Kitasatosporales</taxon>
        <taxon>Streptomycetaceae</taxon>
        <taxon>Streptomyces</taxon>
    </lineage>
</organism>
<accession>A0A7W3T6V2</accession>
<dbReference type="PROSITE" id="PS51708">
    <property type="entry name" value="CHAD"/>
    <property type="match status" value="1"/>
</dbReference>
<sequence>DEPGGTAPNPDPPGLVPALDEHRHTALVEELTALLGDPPLLPDAHRPARPVLDRALRRERERCAGLLATARGVPEGPDRDAAWHRARRAAKRARYAAEAAEPALGRAARDEAARFRRIQDLLGDRQDGVLARETLLHLAREAEAAGESAFTHGVLHGRETARARETERVLCTVEEAYGVPPAPGPVR</sequence>
<feature type="non-terminal residue" evidence="2">
    <location>
        <position position="1"/>
    </location>
</feature>
<evidence type="ECO:0000313" key="3">
    <source>
        <dbReference type="Proteomes" id="UP000530234"/>
    </source>
</evidence>
<dbReference type="AlphaFoldDB" id="A0A7W3T6V2"/>
<dbReference type="EMBL" id="VKHS01000727">
    <property type="protein sequence ID" value="MBB0232030.1"/>
    <property type="molecule type" value="Genomic_DNA"/>
</dbReference>